<keyword evidence="6" id="KW-0067">ATP-binding</keyword>
<dbReference type="InterPro" id="IPR027417">
    <property type="entry name" value="P-loop_NTPase"/>
</dbReference>
<name>A0A9J5WSW1_SOLCO</name>
<dbReference type="SUPFAM" id="SSF52058">
    <property type="entry name" value="L domain-like"/>
    <property type="match status" value="2"/>
</dbReference>
<evidence type="ECO:0000256" key="6">
    <source>
        <dbReference type="ARBA" id="ARBA00022840"/>
    </source>
</evidence>
<dbReference type="InterPro" id="IPR058922">
    <property type="entry name" value="WHD_DRP"/>
</dbReference>
<keyword evidence="4" id="KW-0547">Nucleotide-binding</keyword>
<dbReference type="PRINTS" id="PR00364">
    <property type="entry name" value="DISEASERSIST"/>
</dbReference>
<evidence type="ECO:0000256" key="4">
    <source>
        <dbReference type="ARBA" id="ARBA00022741"/>
    </source>
</evidence>
<evidence type="ECO:0000256" key="2">
    <source>
        <dbReference type="ARBA" id="ARBA00022614"/>
    </source>
</evidence>
<evidence type="ECO:0000313" key="11">
    <source>
        <dbReference type="EMBL" id="KAG5578220.1"/>
    </source>
</evidence>
<keyword evidence="12" id="KW-1185">Reference proteome</keyword>
<accession>A0A9J5WSW1</accession>
<dbReference type="Gene3D" id="1.10.10.10">
    <property type="entry name" value="Winged helix-like DNA-binding domain superfamily/Winged helix DNA-binding domain"/>
    <property type="match status" value="1"/>
</dbReference>
<dbReference type="GO" id="GO:0043531">
    <property type="term" value="F:ADP binding"/>
    <property type="evidence" value="ECO:0007669"/>
    <property type="project" value="InterPro"/>
</dbReference>
<organism evidence="11 12">
    <name type="scientific">Solanum commersonii</name>
    <name type="common">Commerson's wild potato</name>
    <name type="synonym">Commerson's nightshade</name>
    <dbReference type="NCBI Taxonomy" id="4109"/>
    <lineage>
        <taxon>Eukaryota</taxon>
        <taxon>Viridiplantae</taxon>
        <taxon>Streptophyta</taxon>
        <taxon>Embryophyta</taxon>
        <taxon>Tracheophyta</taxon>
        <taxon>Spermatophyta</taxon>
        <taxon>Magnoliopsida</taxon>
        <taxon>eudicotyledons</taxon>
        <taxon>Gunneridae</taxon>
        <taxon>Pentapetalae</taxon>
        <taxon>asterids</taxon>
        <taxon>lamiids</taxon>
        <taxon>Solanales</taxon>
        <taxon>Solanaceae</taxon>
        <taxon>Solanoideae</taxon>
        <taxon>Solaneae</taxon>
        <taxon>Solanum</taxon>
    </lineage>
</organism>
<dbReference type="SUPFAM" id="SSF52540">
    <property type="entry name" value="P-loop containing nucleoside triphosphate hydrolases"/>
    <property type="match status" value="1"/>
</dbReference>
<dbReference type="Pfam" id="PF23559">
    <property type="entry name" value="WHD_DRP"/>
    <property type="match status" value="1"/>
</dbReference>
<feature type="domain" description="NB-ARC" evidence="8">
    <location>
        <begin position="180"/>
        <end position="354"/>
    </location>
</feature>
<feature type="domain" description="R13L1/DRL21-like LRR repeat region" evidence="10">
    <location>
        <begin position="684"/>
        <end position="810"/>
    </location>
</feature>
<dbReference type="InterPro" id="IPR002182">
    <property type="entry name" value="NB-ARC"/>
</dbReference>
<sequence length="1346" mass="153396">MQKRDISDNSCLEITLNILQISEMEIGLAVGGAFLSSALNVLFDRLAPHGDLLKMFRKRKNDVQLLKKLKLTLLGLQAVLSDAENKQASNQSSLKLKVEGKHQNLAETLLKHCRFCNLCLGDHSFLNINDKLKKTIETLEVLENQIGCLGLQEHFGSTRQETRTPSTCLVDESDIFGRHKEIKDLIDRLLSEDASGGNLTVVPIVGMGGAGKTTLAKVVYNSDKLKDHFRLKAWYCVSEPYDALRITKGLLQGIGSFDSKDDGNLNQLQVKLKESLKGKKFLVVLDDVWNDTYSEWDNLRNVFVQGDMGSKIIVTTRKESVAQMMCADRCAITVGTLSSEDSWDLFKRHSLENRDHPELEEVGKKIADKCKGLPLALKALAGVLRGKSDVDEWRNILRSEIWEQQSCWNGILPALMLSYNDLPAHLKQCFAFCAIYPKDYEFCKDQAIYLWIANGLVKQFCLGNKYFDELRSRSLFERVPESEWESERFLMHDLINDLAQTASSKLCIRLEENEGSDDMLEQSRHMSYSMGREGDFEKLKQLSKSGQLRTLLPVNITGYQLSKRVLHNILPSLTSLRALSLSGYDIEEFPNDLFVKFKLLRFLDLSWTHIGKLPDSICALYNLETLLLSNCWSLEELPLQMENLINLRHLDLSNTSRLKMPLHLSKLKSLQVLVGNLRLGGLKIEDLGELENLYGSLSVLELQNVVDQREALKAKLKEKNHVENLSLEWSESSTAEFSQTEIDILDGLRPHTNIKEVEITGYRGTKFSNWLADPLFLKLVKLSLSYCKDCYSLPALGELPSLKILCIRGMHGITEVKEEFYRSSSSNKPSNSLEKLEFADMPEVTKEFYGSSSSKKPFNSLEKLEFKDMLDWKHWHVLGCGEFPKLEKLSIEDCPKLMGKLPENLCSLTELKISKCPQLNLDTSQLEGMKQIVELKIGDCDHLTLPFSKLPSTLKKIRIYNCKELKLEEPVGEMFLEDLTLQECVMSPDQFLPRARTLRVRECHNLTRRFLIPTATETLTIMGCEDIEKLSVACGGTQMTSLSIEYCKKLTWLPERMQELLPSLKRLKLWNCPDIESFPEGGLPFNLEVLEIDNCKKLVNGRKEWLLPRLRVLQIKHDDSDEEIEHEGSDDEMEHDGSDEEMEHDGSDEEMEHDGSEEEMEHDGSDEEMEHDDSEEEMEHDGSDEEMEHDDNDEEIEHWKLPSSIQSLTIRNLKTVSSEDLKSLTSLEYLRITNLPQIQSLLEEGRLPSSLSELHLWNHDELHSLHLSHLTSLLRLHIGICPNLQSLSESALPSSLSQLTIWSLQSLSELELPSSLSQLKIRIALISNHFHVECLLLKTRLRTKNC</sequence>
<evidence type="ECO:0000259" key="10">
    <source>
        <dbReference type="Pfam" id="PF25019"/>
    </source>
</evidence>
<evidence type="ECO:0000256" key="3">
    <source>
        <dbReference type="ARBA" id="ARBA00022737"/>
    </source>
</evidence>
<gene>
    <name evidence="11" type="ORF">H5410_058354</name>
</gene>
<dbReference type="GO" id="GO:0005524">
    <property type="term" value="F:ATP binding"/>
    <property type="evidence" value="ECO:0007669"/>
    <property type="project" value="UniProtKB-KW"/>
</dbReference>
<dbReference type="PANTHER" id="PTHR36766">
    <property type="entry name" value="PLANT BROAD-SPECTRUM MILDEW RESISTANCE PROTEIN RPW8"/>
    <property type="match status" value="1"/>
</dbReference>
<evidence type="ECO:0000259" key="9">
    <source>
        <dbReference type="Pfam" id="PF23559"/>
    </source>
</evidence>
<dbReference type="FunFam" id="3.40.50.300:FF:001091">
    <property type="entry name" value="Probable disease resistance protein At1g61300"/>
    <property type="match status" value="1"/>
</dbReference>
<reference evidence="11 12" key="1">
    <citation type="submission" date="2020-09" db="EMBL/GenBank/DDBJ databases">
        <title>De no assembly of potato wild relative species, Solanum commersonii.</title>
        <authorList>
            <person name="Cho K."/>
        </authorList>
    </citation>
    <scope>NUCLEOTIDE SEQUENCE [LARGE SCALE GENOMIC DNA]</scope>
    <source>
        <strain evidence="11">LZ3.2</strain>
        <tissue evidence="11">Leaf</tissue>
    </source>
</reference>
<keyword evidence="2" id="KW-0433">Leucine-rich repeat</keyword>
<dbReference type="GO" id="GO:0006952">
    <property type="term" value="P:defense response"/>
    <property type="evidence" value="ECO:0007669"/>
    <property type="project" value="UniProtKB-KW"/>
</dbReference>
<dbReference type="InterPro" id="IPR032675">
    <property type="entry name" value="LRR_dom_sf"/>
</dbReference>
<evidence type="ECO:0000259" key="8">
    <source>
        <dbReference type="Pfam" id="PF00931"/>
    </source>
</evidence>
<evidence type="ECO:0000313" key="12">
    <source>
        <dbReference type="Proteomes" id="UP000824120"/>
    </source>
</evidence>
<comment type="caution">
    <text evidence="11">The sequence shown here is derived from an EMBL/GenBank/DDBJ whole genome shotgun (WGS) entry which is preliminary data.</text>
</comment>
<dbReference type="Gene3D" id="3.40.50.300">
    <property type="entry name" value="P-loop containing nucleotide triphosphate hydrolases"/>
    <property type="match status" value="1"/>
</dbReference>
<comment type="similarity">
    <text evidence="1">Belongs to the disease resistance NB-LRR family.</text>
</comment>
<dbReference type="Gene3D" id="1.10.8.430">
    <property type="entry name" value="Helical domain of apoptotic protease-activating factors"/>
    <property type="match status" value="1"/>
</dbReference>
<keyword evidence="3" id="KW-0677">Repeat</keyword>
<protein>
    <recommendedName>
        <fullName evidence="13">NB-ARC domain-containing protein</fullName>
    </recommendedName>
</protein>
<feature type="domain" description="Disease resistance protein winged helix" evidence="9">
    <location>
        <begin position="435"/>
        <end position="499"/>
    </location>
</feature>
<dbReference type="InterPro" id="IPR042197">
    <property type="entry name" value="Apaf_helical"/>
</dbReference>
<evidence type="ECO:0000256" key="7">
    <source>
        <dbReference type="SAM" id="MobiDB-lite"/>
    </source>
</evidence>
<dbReference type="PANTHER" id="PTHR36766:SF51">
    <property type="entry name" value="DISEASE RESISTANCE RPP13-LIKE PROTEIN 1"/>
    <property type="match status" value="1"/>
</dbReference>
<dbReference type="EMBL" id="JACXVP010000011">
    <property type="protein sequence ID" value="KAG5578220.1"/>
    <property type="molecule type" value="Genomic_DNA"/>
</dbReference>
<feature type="region of interest" description="Disordered" evidence="7">
    <location>
        <begin position="1118"/>
        <end position="1193"/>
    </location>
</feature>
<keyword evidence="5" id="KW-0611">Plant defense</keyword>
<feature type="compositionally biased region" description="Acidic residues" evidence="7">
    <location>
        <begin position="1120"/>
        <end position="1193"/>
    </location>
</feature>
<dbReference type="InterPro" id="IPR036388">
    <property type="entry name" value="WH-like_DNA-bd_sf"/>
</dbReference>
<dbReference type="Pfam" id="PF25019">
    <property type="entry name" value="LRR_R13L1-DRL21"/>
    <property type="match status" value="1"/>
</dbReference>
<dbReference type="Gene3D" id="3.80.10.10">
    <property type="entry name" value="Ribonuclease Inhibitor"/>
    <property type="match status" value="3"/>
</dbReference>
<dbReference type="OrthoDB" id="10348777at2759"/>
<proteinExistence type="inferred from homology"/>
<dbReference type="InterPro" id="IPR056789">
    <property type="entry name" value="LRR_R13L1-DRL21"/>
</dbReference>
<dbReference type="Pfam" id="PF00931">
    <property type="entry name" value="NB-ARC"/>
    <property type="match status" value="1"/>
</dbReference>
<evidence type="ECO:0008006" key="13">
    <source>
        <dbReference type="Google" id="ProtNLM"/>
    </source>
</evidence>
<evidence type="ECO:0000256" key="1">
    <source>
        <dbReference type="ARBA" id="ARBA00008894"/>
    </source>
</evidence>
<evidence type="ECO:0000256" key="5">
    <source>
        <dbReference type="ARBA" id="ARBA00022821"/>
    </source>
</evidence>
<dbReference type="Proteomes" id="UP000824120">
    <property type="component" value="Chromosome 11"/>
</dbReference>